<evidence type="ECO:0000256" key="6">
    <source>
        <dbReference type="SAM" id="MobiDB-lite"/>
    </source>
</evidence>
<dbReference type="SMART" id="SM00720">
    <property type="entry name" value="calpain_III"/>
    <property type="match status" value="1"/>
</dbReference>
<comment type="caution">
    <text evidence="8">The sequence shown here is derived from an EMBL/GenBank/DDBJ whole genome shotgun (WGS) entry which is preliminary data.</text>
</comment>
<evidence type="ECO:0000259" key="7">
    <source>
        <dbReference type="PROSITE" id="PS50203"/>
    </source>
</evidence>
<evidence type="ECO:0000256" key="4">
    <source>
        <dbReference type="ARBA" id="ARBA00022807"/>
    </source>
</evidence>
<organism evidence="8 9">
    <name type="scientific">Remersonia thermophila</name>
    <dbReference type="NCBI Taxonomy" id="72144"/>
    <lineage>
        <taxon>Eukaryota</taxon>
        <taxon>Fungi</taxon>
        <taxon>Dikarya</taxon>
        <taxon>Ascomycota</taxon>
        <taxon>Pezizomycotina</taxon>
        <taxon>Sordariomycetes</taxon>
        <taxon>Sordariomycetidae</taxon>
        <taxon>Sordariales</taxon>
        <taxon>Sordariales incertae sedis</taxon>
        <taxon>Remersonia</taxon>
    </lineage>
</organism>
<dbReference type="PROSITE" id="PS50203">
    <property type="entry name" value="CALPAIN_CAT"/>
    <property type="match status" value="1"/>
</dbReference>
<keyword evidence="2 5" id="KW-0645">Protease</keyword>
<feature type="active site" evidence="5">
    <location>
        <position position="181"/>
    </location>
</feature>
<dbReference type="RefSeq" id="XP_070870296.1">
    <property type="nucleotide sequence ID" value="XM_071014642.1"/>
</dbReference>
<gene>
    <name evidence="8" type="ORF">VTJ83DRAFT_943</name>
</gene>
<evidence type="ECO:0000313" key="8">
    <source>
        <dbReference type="EMBL" id="KAL2271572.1"/>
    </source>
</evidence>
<dbReference type="EMBL" id="JAZGUE010000001">
    <property type="protein sequence ID" value="KAL2271572.1"/>
    <property type="molecule type" value="Genomic_DNA"/>
</dbReference>
<dbReference type="PANTHER" id="PTHR46143">
    <property type="entry name" value="CALPAIN-7"/>
    <property type="match status" value="1"/>
</dbReference>
<dbReference type="PANTHER" id="PTHR46143:SF1">
    <property type="entry name" value="CALPAIN-7"/>
    <property type="match status" value="1"/>
</dbReference>
<evidence type="ECO:0000256" key="2">
    <source>
        <dbReference type="ARBA" id="ARBA00022670"/>
    </source>
</evidence>
<feature type="active site" evidence="5">
    <location>
        <position position="349"/>
    </location>
</feature>
<dbReference type="Pfam" id="PF00648">
    <property type="entry name" value="Peptidase_C2"/>
    <property type="match status" value="1"/>
</dbReference>
<feature type="region of interest" description="Disordered" evidence="6">
    <location>
        <begin position="654"/>
        <end position="673"/>
    </location>
</feature>
<dbReference type="Proteomes" id="UP001600064">
    <property type="component" value="Unassembled WGS sequence"/>
</dbReference>
<dbReference type="InterPro" id="IPR038765">
    <property type="entry name" value="Papain-like_cys_pep_sf"/>
</dbReference>
<protein>
    <recommendedName>
        <fullName evidence="7">Calpain catalytic domain-containing protein</fullName>
    </recommendedName>
</protein>
<feature type="region of interest" description="Disordered" evidence="6">
    <location>
        <begin position="66"/>
        <end position="85"/>
    </location>
</feature>
<reference evidence="8 9" key="1">
    <citation type="journal article" date="2024" name="Commun. Biol.">
        <title>Comparative genomic analysis of thermophilic fungi reveals convergent evolutionary adaptations and gene losses.</title>
        <authorList>
            <person name="Steindorff A.S."/>
            <person name="Aguilar-Pontes M.V."/>
            <person name="Robinson A.J."/>
            <person name="Andreopoulos B."/>
            <person name="LaButti K."/>
            <person name="Kuo A."/>
            <person name="Mondo S."/>
            <person name="Riley R."/>
            <person name="Otillar R."/>
            <person name="Haridas S."/>
            <person name="Lipzen A."/>
            <person name="Grimwood J."/>
            <person name="Schmutz J."/>
            <person name="Clum A."/>
            <person name="Reid I.D."/>
            <person name="Moisan M.C."/>
            <person name="Butler G."/>
            <person name="Nguyen T.T.M."/>
            <person name="Dewar K."/>
            <person name="Conant G."/>
            <person name="Drula E."/>
            <person name="Henrissat B."/>
            <person name="Hansel C."/>
            <person name="Singer S."/>
            <person name="Hutchinson M.I."/>
            <person name="de Vries R.P."/>
            <person name="Natvig D.O."/>
            <person name="Powell A.J."/>
            <person name="Tsang A."/>
            <person name="Grigoriev I.V."/>
        </authorList>
    </citation>
    <scope>NUCLEOTIDE SEQUENCE [LARGE SCALE GENOMIC DNA]</scope>
    <source>
        <strain evidence="8 9">ATCC 22073</strain>
    </source>
</reference>
<dbReference type="Pfam" id="PF25435">
    <property type="entry name" value="PalB_C"/>
    <property type="match status" value="1"/>
</dbReference>
<comment type="similarity">
    <text evidence="1">Belongs to the peptidase C2 family. PalB/RIM13 subfamily.</text>
</comment>
<dbReference type="PRINTS" id="PR00704">
    <property type="entry name" value="CALPAIN"/>
</dbReference>
<dbReference type="InterPro" id="IPR022683">
    <property type="entry name" value="Calpain_III"/>
</dbReference>
<dbReference type="SMART" id="SM00230">
    <property type="entry name" value="CysPc"/>
    <property type="match status" value="1"/>
</dbReference>
<dbReference type="GeneID" id="98129286"/>
<name>A0ABR4DMX0_9PEZI</name>
<evidence type="ECO:0000256" key="5">
    <source>
        <dbReference type="PROSITE-ProRule" id="PRU00239"/>
    </source>
</evidence>
<dbReference type="Gene3D" id="2.60.120.380">
    <property type="match status" value="1"/>
</dbReference>
<dbReference type="Gene3D" id="3.90.70.10">
    <property type="entry name" value="Cysteine proteinases"/>
    <property type="match status" value="1"/>
</dbReference>
<dbReference type="SUPFAM" id="SSF49758">
    <property type="entry name" value="Calpain large subunit, middle domain (domain III)"/>
    <property type="match status" value="2"/>
</dbReference>
<keyword evidence="4 5" id="KW-0788">Thiol protease</keyword>
<evidence type="ECO:0000313" key="9">
    <source>
        <dbReference type="Proteomes" id="UP001600064"/>
    </source>
</evidence>
<keyword evidence="9" id="KW-1185">Reference proteome</keyword>
<evidence type="ECO:0000256" key="1">
    <source>
        <dbReference type="ARBA" id="ARBA00010193"/>
    </source>
</evidence>
<dbReference type="SUPFAM" id="SSF54001">
    <property type="entry name" value="Cysteine proteinases"/>
    <property type="match status" value="1"/>
</dbReference>
<evidence type="ECO:0000256" key="3">
    <source>
        <dbReference type="ARBA" id="ARBA00022801"/>
    </source>
</evidence>
<accession>A0ABR4DMX0</accession>
<sequence>MEAQALQHERRMKAAQGDKEALEHAIAAAELYMKAASAAKTAEDRRRLGRKCKELIELGERLKARTKGTTPDAVAQRSVPESARPLTTAEKTIILKASRLHGHVFPPWDSAPTPEIFLDTDGTPYADPAPFSLSAEQKAMVAGWLRPTELMSVAGEPDEVLEQLMTAQAELDLAQDLATDCSVVASLCAAARHFGPTKDSLLAPLMYPFDHKAMQPQLSKSGKYVFRMYFNGSWRRVTIDDRLPASKTDRTLYAVDRRNPRLIWPALVEKAYLKIRGGYDFPGSNSGTDLHALTGWIPEQIFLQSDEIELDETWNRIKAAYDERNAILTLGTGNILPEEEKALGLVREHDYAVMDLKEEEGARLLLVKNPWIDSLVWTGVGSSATLKAHTAGSPKEGTSNQFWMAFEDVLQHFDSLYVNWNPALFSHRQDHHFRWEMPDKTEELVFTHNPQYTVLATSRKPIWILLSRHWQDGELDILRQRRAEKDHGEDTGGGGGHDSSLATVSKQLGFMSLAIYATSPPGTRVPLPDMSRRLHHHPLVDSPNILLRYQPTPGVAQTLVVTQSELPLPTYTFTLSFFSHEPLTVAPAPPPLPHSLSVRGAWTRRTAGGSPAHPTYYTNPQYSLTLPQPSPVTLVLSTSTHDLPVHIALAFPPRTPSCSSSPSSPPSPQQRITSLSGRDILAASPEYQHGGTAASAPRLDAGTYNVILSTFEPGQLGDYTLRVSAAVPPRLEPIPADAAGMLRTPVPVGTQPIPPGTLTSSSSTTRFLAPVALTRQTRLSAIAATSPTPTSSPSASFSLPGTHPSIRLSLSLGRPGPHATILATAPRSGDFVDLAAPTTNAGSALFKGVPPAAGLRTGETDVHPDLARAGGLWVVLEMRGGGRLESGGGGDGGVGPQGVAVEVLSDGLVKIGGWEVEEGG</sequence>
<dbReference type="InterPro" id="IPR036213">
    <property type="entry name" value="Calpain_III_sf"/>
</dbReference>
<feature type="domain" description="Calpain catalytic" evidence="7">
    <location>
        <begin position="116"/>
        <end position="422"/>
    </location>
</feature>
<dbReference type="InterPro" id="IPR051297">
    <property type="entry name" value="PalB/RIM13"/>
</dbReference>
<dbReference type="InterPro" id="IPR001300">
    <property type="entry name" value="Peptidase_C2_calpain_cat"/>
</dbReference>
<dbReference type="CDD" id="cd00044">
    <property type="entry name" value="CysPc"/>
    <property type="match status" value="1"/>
</dbReference>
<dbReference type="InterPro" id="IPR022684">
    <property type="entry name" value="Calpain_cysteine_protease"/>
</dbReference>
<proteinExistence type="inferred from homology"/>
<keyword evidence="3 5" id="KW-0378">Hydrolase</keyword>
<feature type="active site" evidence="5">
    <location>
        <position position="369"/>
    </location>
</feature>